<dbReference type="SMART" id="SM00387">
    <property type="entry name" value="HATPase_c"/>
    <property type="match status" value="1"/>
</dbReference>
<dbReference type="PANTHER" id="PTHR43719:SF28">
    <property type="entry name" value="PEROXIDE STRESS-ACTIVATED HISTIDINE KINASE MAK1-RELATED"/>
    <property type="match status" value="1"/>
</dbReference>
<dbReference type="Proteomes" id="UP000688137">
    <property type="component" value="Unassembled WGS sequence"/>
</dbReference>
<dbReference type="SMART" id="SM00448">
    <property type="entry name" value="REC"/>
    <property type="match status" value="1"/>
</dbReference>
<feature type="domain" description="Histidine kinase" evidence="4">
    <location>
        <begin position="378"/>
        <end position="599"/>
    </location>
</feature>
<dbReference type="CDD" id="cd00082">
    <property type="entry name" value="HisKA"/>
    <property type="match status" value="1"/>
</dbReference>
<protein>
    <submittedName>
        <fullName evidence="6">Uncharacterized protein</fullName>
    </submittedName>
</protein>
<feature type="domain" description="Response regulatory" evidence="5">
    <location>
        <begin position="646"/>
        <end position="762"/>
    </location>
</feature>
<keyword evidence="3" id="KW-0472">Membrane</keyword>
<keyword evidence="1 2" id="KW-0597">Phosphoprotein</keyword>
<keyword evidence="3" id="KW-1133">Transmembrane helix</keyword>
<dbReference type="PANTHER" id="PTHR43719">
    <property type="entry name" value="TWO-COMPONENT HISTIDINE KINASE"/>
    <property type="match status" value="1"/>
</dbReference>
<feature type="transmembrane region" description="Helical" evidence="3">
    <location>
        <begin position="12"/>
        <end position="34"/>
    </location>
</feature>
<dbReference type="InterPro" id="IPR001789">
    <property type="entry name" value="Sig_transdc_resp-reg_receiver"/>
</dbReference>
<reference evidence="6" key="1">
    <citation type="submission" date="2021-01" db="EMBL/GenBank/DDBJ databases">
        <authorList>
            <consortium name="Genoscope - CEA"/>
            <person name="William W."/>
        </authorList>
    </citation>
    <scope>NUCLEOTIDE SEQUENCE</scope>
</reference>
<dbReference type="InterPro" id="IPR005467">
    <property type="entry name" value="His_kinase_dom"/>
</dbReference>
<dbReference type="Pfam" id="PF00072">
    <property type="entry name" value="Response_reg"/>
    <property type="match status" value="1"/>
</dbReference>
<dbReference type="PROSITE" id="PS50110">
    <property type="entry name" value="RESPONSE_REGULATORY"/>
    <property type="match status" value="1"/>
</dbReference>
<dbReference type="GO" id="GO:0000155">
    <property type="term" value="F:phosphorelay sensor kinase activity"/>
    <property type="evidence" value="ECO:0007669"/>
    <property type="project" value="InterPro"/>
</dbReference>
<dbReference type="EMBL" id="CAJJDM010000041">
    <property type="protein sequence ID" value="CAD8068151.1"/>
    <property type="molecule type" value="Genomic_DNA"/>
</dbReference>
<keyword evidence="3" id="KW-0812">Transmembrane</keyword>
<dbReference type="OMA" id="ITICEIL"/>
<accession>A0A8S1LQ04</accession>
<dbReference type="PROSITE" id="PS50109">
    <property type="entry name" value="HIS_KIN"/>
    <property type="match status" value="1"/>
</dbReference>
<comment type="caution">
    <text evidence="6">The sequence shown here is derived from an EMBL/GenBank/DDBJ whole genome shotgun (WGS) entry which is preliminary data.</text>
</comment>
<name>A0A8S1LQ04_PARPR</name>
<evidence type="ECO:0000256" key="2">
    <source>
        <dbReference type="PROSITE-ProRule" id="PRU00169"/>
    </source>
</evidence>
<dbReference type="InterPro" id="IPR050956">
    <property type="entry name" value="2C_system_His_kinase"/>
</dbReference>
<dbReference type="AlphaFoldDB" id="A0A8S1LQ04"/>
<dbReference type="Pfam" id="PF00512">
    <property type="entry name" value="HisKA"/>
    <property type="match status" value="1"/>
</dbReference>
<evidence type="ECO:0000313" key="7">
    <source>
        <dbReference type="Proteomes" id="UP000688137"/>
    </source>
</evidence>
<evidence type="ECO:0000313" key="6">
    <source>
        <dbReference type="EMBL" id="CAD8068151.1"/>
    </source>
</evidence>
<feature type="transmembrane region" description="Helical" evidence="3">
    <location>
        <begin position="72"/>
        <end position="99"/>
    </location>
</feature>
<dbReference type="Pfam" id="PF02518">
    <property type="entry name" value="HATPase_c"/>
    <property type="match status" value="1"/>
</dbReference>
<evidence type="ECO:0000259" key="4">
    <source>
        <dbReference type="PROSITE" id="PS50109"/>
    </source>
</evidence>
<evidence type="ECO:0000256" key="3">
    <source>
        <dbReference type="SAM" id="Phobius"/>
    </source>
</evidence>
<proteinExistence type="predicted"/>
<evidence type="ECO:0000256" key="1">
    <source>
        <dbReference type="ARBA" id="ARBA00022553"/>
    </source>
</evidence>
<dbReference type="CDD" id="cd17546">
    <property type="entry name" value="REC_hyHK_CKI1_RcsC-like"/>
    <property type="match status" value="1"/>
</dbReference>
<sequence length="762" mass="86927">MRNLLVFGILDHVLYMSFVGSSDYSIAMICLSAGILSTRLLKENNLIFSIINVSTIIIMVLNAMLLQSPIMYVAVGCSIIMAMKSWWTCFISAIGIIVISLKIDIITICEILAFLSTSAAYLLYNHYKNKSKIKETSKSEIVSMITKRDSIQYKQNVLEIGQQSPNKEFEQTEYNLFKKLLTAFPDGVLILDEQYNIQFSNSAFRSLMNETFVDVAKQKLLTLRNAINSEQDNYQQLFLILYKKLKSRSKSLGNEKSDYIQLKSSVDQEEEDQNNQDNEQHYNNLSQSPIIIDEVKQIFKQMLEREPKCDLNSFTLKFFQDISIICQGEMQKIFQVILKPYIAYSKGFILFIIRDITHVNQIAALEKTNFNKSQMLYKIAHEFKTPLNIIIQSVGNVLNPNHNANEQCIKQLEKQMQPIKSMASSLLSLVNDLLDVAQLKAGKFNLQFQQVKITELINEIIEIMKIQANSKGLYMKLEQQKHVPQQITTDPNRVKQIILNLLSNAIKFTETGGITINLDSDEDCVEIKVKDTGIGIPKNEQNKLFTAFGRLENSDNITGVGLGLMISNILAQKLGQEIKVYSDGENQGSTFSFKILNKREIDDSVCILYDDDNEGIVNQLRNIPQMCKYNEMVQSPSNISMCQCVQILIVDDMPFNISIIENQLKQYDIIIDKAYSVKEAIAKIDAYNGCNLHSTYQYILMDIEMPIINGYQAVSMIRERVDTRIIACSAHSKNEISQLSLFDGYLQKPINVNQIFQLLKHN</sequence>
<organism evidence="6 7">
    <name type="scientific">Paramecium primaurelia</name>
    <dbReference type="NCBI Taxonomy" id="5886"/>
    <lineage>
        <taxon>Eukaryota</taxon>
        <taxon>Sar</taxon>
        <taxon>Alveolata</taxon>
        <taxon>Ciliophora</taxon>
        <taxon>Intramacronucleata</taxon>
        <taxon>Oligohymenophorea</taxon>
        <taxon>Peniculida</taxon>
        <taxon>Parameciidae</taxon>
        <taxon>Paramecium</taxon>
    </lineage>
</organism>
<dbReference type="InterPro" id="IPR003594">
    <property type="entry name" value="HATPase_dom"/>
</dbReference>
<keyword evidence="7" id="KW-1185">Reference proteome</keyword>
<feature type="transmembrane region" description="Helical" evidence="3">
    <location>
        <begin position="46"/>
        <end position="65"/>
    </location>
</feature>
<dbReference type="InterPro" id="IPR003661">
    <property type="entry name" value="HisK_dim/P_dom"/>
</dbReference>
<feature type="modified residue" description="4-aspartylphosphate" evidence="2">
    <location>
        <position position="702"/>
    </location>
</feature>
<evidence type="ECO:0000259" key="5">
    <source>
        <dbReference type="PROSITE" id="PS50110"/>
    </source>
</evidence>
<gene>
    <name evidence="6" type="ORF">PPRIM_AZ9-3.1.T0420011</name>
</gene>
<dbReference type="SMART" id="SM00388">
    <property type="entry name" value="HisKA"/>
    <property type="match status" value="1"/>
</dbReference>